<dbReference type="Proteomes" id="UP000287651">
    <property type="component" value="Unassembled WGS sequence"/>
</dbReference>
<protein>
    <submittedName>
        <fullName evidence="1">Uncharacterized protein</fullName>
    </submittedName>
</protein>
<accession>A0A427B6I2</accession>
<comment type="caution">
    <text evidence="1">The sequence shown here is derived from an EMBL/GenBank/DDBJ whole genome shotgun (WGS) entry which is preliminary data.</text>
</comment>
<proteinExistence type="predicted"/>
<name>A0A427B6I2_ENSVE</name>
<sequence length="150" mass="15876">MQSNYTLITLTTYHVGGDLAVAEAAGGFVIDEVFAVGREVAFDGGDDGIVVAWVYDRVAENYERRNCSVGRPSLGLEDVREEEDYYHGVSSGDEASVDSSRGMLHFIVDSSPSIVATSASATDGINEISTDLPTSADTVAATLTSFLSPE</sequence>
<evidence type="ECO:0000313" key="1">
    <source>
        <dbReference type="EMBL" id="RRT84084.1"/>
    </source>
</evidence>
<dbReference type="EMBL" id="AMZH03000372">
    <property type="protein sequence ID" value="RRT84084.1"/>
    <property type="molecule type" value="Genomic_DNA"/>
</dbReference>
<reference evidence="1 2" key="1">
    <citation type="journal article" date="2014" name="Agronomy (Basel)">
        <title>A Draft Genome Sequence for Ensete ventricosum, the Drought-Tolerant Tree Against Hunger.</title>
        <authorList>
            <person name="Harrison J."/>
            <person name="Moore K.A."/>
            <person name="Paszkiewicz K."/>
            <person name="Jones T."/>
            <person name="Grant M."/>
            <person name="Ambacheew D."/>
            <person name="Muzemil S."/>
            <person name="Studholme D.J."/>
        </authorList>
    </citation>
    <scope>NUCLEOTIDE SEQUENCE [LARGE SCALE GENOMIC DNA]</scope>
</reference>
<organism evidence="1 2">
    <name type="scientific">Ensete ventricosum</name>
    <name type="common">Abyssinian banana</name>
    <name type="synonym">Musa ensete</name>
    <dbReference type="NCBI Taxonomy" id="4639"/>
    <lineage>
        <taxon>Eukaryota</taxon>
        <taxon>Viridiplantae</taxon>
        <taxon>Streptophyta</taxon>
        <taxon>Embryophyta</taxon>
        <taxon>Tracheophyta</taxon>
        <taxon>Spermatophyta</taxon>
        <taxon>Magnoliopsida</taxon>
        <taxon>Liliopsida</taxon>
        <taxon>Zingiberales</taxon>
        <taxon>Musaceae</taxon>
        <taxon>Ensete</taxon>
    </lineage>
</organism>
<dbReference type="AlphaFoldDB" id="A0A427B6I2"/>
<gene>
    <name evidence="1" type="ORF">B296_00009669</name>
</gene>
<evidence type="ECO:0000313" key="2">
    <source>
        <dbReference type="Proteomes" id="UP000287651"/>
    </source>
</evidence>